<reference evidence="1 2" key="1">
    <citation type="submission" date="2018-03" db="EMBL/GenBank/DDBJ databases">
        <title>Genomic Encyclopedia of Archaeal and Bacterial Type Strains, Phase II (KMG-II): from individual species to whole genera.</title>
        <authorList>
            <person name="Goeker M."/>
        </authorList>
    </citation>
    <scope>NUCLEOTIDE SEQUENCE [LARGE SCALE GENOMIC DNA]</scope>
    <source>
        <strain evidence="1 2">DSM 100673</strain>
    </source>
</reference>
<organism evidence="1 2">
    <name type="scientific">Shimia abyssi</name>
    <dbReference type="NCBI Taxonomy" id="1662395"/>
    <lineage>
        <taxon>Bacteria</taxon>
        <taxon>Pseudomonadati</taxon>
        <taxon>Pseudomonadota</taxon>
        <taxon>Alphaproteobacteria</taxon>
        <taxon>Rhodobacterales</taxon>
        <taxon>Roseobacteraceae</taxon>
    </lineage>
</organism>
<dbReference type="RefSeq" id="WP_106607453.1">
    <property type="nucleotide sequence ID" value="NZ_PYGJ01000002.1"/>
</dbReference>
<evidence type="ECO:0000313" key="2">
    <source>
        <dbReference type="Proteomes" id="UP000240418"/>
    </source>
</evidence>
<gene>
    <name evidence="1" type="ORF">CLV88_102388</name>
</gene>
<dbReference type="OrthoDB" id="9912297at2"/>
<protein>
    <submittedName>
        <fullName evidence="1">Uncharacterized protein</fullName>
    </submittedName>
</protein>
<sequence>MVKRLHRAIVNALKLADTPDGWKRIAQPENMRAGIGRSARELSLVSILNRQIADAQAREKRIVDEGERVAQQRLIAELRKHLNVELSTEPCGLAA</sequence>
<keyword evidence="2" id="KW-1185">Reference proteome</keyword>
<comment type="caution">
    <text evidence="1">The sequence shown here is derived from an EMBL/GenBank/DDBJ whole genome shotgun (WGS) entry which is preliminary data.</text>
</comment>
<dbReference type="EMBL" id="PYGJ01000002">
    <property type="protein sequence ID" value="PSL21268.1"/>
    <property type="molecule type" value="Genomic_DNA"/>
</dbReference>
<dbReference type="Proteomes" id="UP000240418">
    <property type="component" value="Unassembled WGS sequence"/>
</dbReference>
<accession>A0A2P8FHT6</accession>
<dbReference type="AlphaFoldDB" id="A0A2P8FHT6"/>
<name>A0A2P8FHT6_9RHOB</name>
<evidence type="ECO:0000313" key="1">
    <source>
        <dbReference type="EMBL" id="PSL21268.1"/>
    </source>
</evidence>
<proteinExistence type="predicted"/>